<evidence type="ECO:0000313" key="3">
    <source>
        <dbReference type="Proteomes" id="UP001604277"/>
    </source>
</evidence>
<evidence type="ECO:0000256" key="1">
    <source>
        <dbReference type="SAM" id="MobiDB-lite"/>
    </source>
</evidence>
<accession>A0ABD1TPZ0</accession>
<evidence type="ECO:0000313" key="2">
    <source>
        <dbReference type="EMBL" id="KAL2514772.1"/>
    </source>
</evidence>
<comment type="caution">
    <text evidence="2">The sequence shown here is derived from an EMBL/GenBank/DDBJ whole genome shotgun (WGS) entry which is preliminary data.</text>
</comment>
<dbReference type="Proteomes" id="UP001604277">
    <property type="component" value="Unassembled WGS sequence"/>
</dbReference>
<name>A0ABD1TPZ0_9LAMI</name>
<keyword evidence="3" id="KW-1185">Reference proteome</keyword>
<dbReference type="AlphaFoldDB" id="A0ABD1TPZ0"/>
<gene>
    <name evidence="2" type="ORF">Fot_28743</name>
</gene>
<organism evidence="2 3">
    <name type="scientific">Forsythia ovata</name>
    <dbReference type="NCBI Taxonomy" id="205694"/>
    <lineage>
        <taxon>Eukaryota</taxon>
        <taxon>Viridiplantae</taxon>
        <taxon>Streptophyta</taxon>
        <taxon>Embryophyta</taxon>
        <taxon>Tracheophyta</taxon>
        <taxon>Spermatophyta</taxon>
        <taxon>Magnoliopsida</taxon>
        <taxon>eudicotyledons</taxon>
        <taxon>Gunneridae</taxon>
        <taxon>Pentapetalae</taxon>
        <taxon>asterids</taxon>
        <taxon>lamiids</taxon>
        <taxon>Lamiales</taxon>
        <taxon>Oleaceae</taxon>
        <taxon>Forsythieae</taxon>
        <taxon>Forsythia</taxon>
    </lineage>
</organism>
<sequence length="108" mass="11892">MASFYFSRVPKFKIRSGRVVGENEDISHQPSVPRTASVLVVAFSWELEAMVGTSTTVLLASGIAVDIPSILSLEETLLLLEDTRRSDKKRKAVADDERNGHANEGYRG</sequence>
<feature type="compositionally biased region" description="Basic and acidic residues" evidence="1">
    <location>
        <begin position="92"/>
        <end position="108"/>
    </location>
</feature>
<reference evidence="3" key="1">
    <citation type="submission" date="2024-07" db="EMBL/GenBank/DDBJ databases">
        <title>Two chromosome-level genome assemblies of Korean endemic species Abeliophyllum distichum and Forsythia ovata (Oleaceae).</title>
        <authorList>
            <person name="Jang H."/>
        </authorList>
    </citation>
    <scope>NUCLEOTIDE SEQUENCE [LARGE SCALE GENOMIC DNA]</scope>
</reference>
<dbReference type="EMBL" id="JBFOLJ010000008">
    <property type="protein sequence ID" value="KAL2514772.1"/>
    <property type="molecule type" value="Genomic_DNA"/>
</dbReference>
<feature type="region of interest" description="Disordered" evidence="1">
    <location>
        <begin position="85"/>
        <end position="108"/>
    </location>
</feature>
<proteinExistence type="predicted"/>
<protein>
    <submittedName>
        <fullName evidence="2">Uncharacterized protein</fullName>
    </submittedName>
</protein>